<dbReference type="AlphaFoldDB" id="A0AAW8CTV1"/>
<evidence type="ECO:0000313" key="1">
    <source>
        <dbReference type="EMBL" id="MDP9891168.1"/>
    </source>
</evidence>
<dbReference type="InterPro" id="IPR021352">
    <property type="entry name" value="DUF2971"/>
</dbReference>
<protein>
    <recommendedName>
        <fullName evidence="3">DUF2971 domain-containing protein</fullName>
    </recommendedName>
</protein>
<gene>
    <name evidence="1" type="ORF">J2W31_000264</name>
</gene>
<comment type="caution">
    <text evidence="1">The sequence shown here is derived from an EMBL/GenBank/DDBJ whole genome shotgun (WGS) entry which is preliminary data.</text>
</comment>
<name>A0AAW8CTV1_9BURK</name>
<dbReference type="RefSeq" id="WP_306879076.1">
    <property type="nucleotide sequence ID" value="NZ_JAUSRD010000001.1"/>
</dbReference>
<accession>A0AAW8CTV1</accession>
<evidence type="ECO:0008006" key="3">
    <source>
        <dbReference type="Google" id="ProtNLM"/>
    </source>
</evidence>
<dbReference type="EMBL" id="JAUSRD010000001">
    <property type="protein sequence ID" value="MDP9891168.1"/>
    <property type="molecule type" value="Genomic_DNA"/>
</dbReference>
<reference evidence="1" key="1">
    <citation type="submission" date="2023-07" db="EMBL/GenBank/DDBJ databases">
        <title>Sorghum-associated microbial communities from plants grown in Nebraska, USA.</title>
        <authorList>
            <person name="Schachtman D."/>
        </authorList>
    </citation>
    <scope>NUCLEOTIDE SEQUENCE</scope>
    <source>
        <strain evidence="1">DS3754</strain>
    </source>
</reference>
<organism evidence="1 2">
    <name type="scientific">Variovorax boronicumulans</name>
    <dbReference type="NCBI Taxonomy" id="436515"/>
    <lineage>
        <taxon>Bacteria</taxon>
        <taxon>Pseudomonadati</taxon>
        <taxon>Pseudomonadota</taxon>
        <taxon>Betaproteobacteria</taxon>
        <taxon>Burkholderiales</taxon>
        <taxon>Comamonadaceae</taxon>
        <taxon>Variovorax</taxon>
    </lineage>
</organism>
<sequence length="318" mass="35526">MTDLTAAAAGADGRRAPPPSLFKYFSPSGTRFSGNWQVRFSQPGAMNDPFEFSPHVAGWGTAKEEEAQASKVWEERMVEAYANQSEALRARVSQDQFLTKLRTSKKADIEKELAAIKGKAYPEMARGVTDMANAGIGVFCLTEDPANLLMWSHYGESHTGFVVEFETAHEFFQSKVPPAHANADAQEAAEFTAEYGFLRPVTYSETRPAVVLTQMSFGIFEVKGTCWSYEREWRMFMPLSYSRTPYKGPHRFPLHLWPIPKAAVRRVIAGANATMAVVESIRRLSTDPETQHIQLQFAQVDREHFSMSFADLPAGSLP</sequence>
<dbReference type="Proteomes" id="UP001242045">
    <property type="component" value="Unassembled WGS sequence"/>
</dbReference>
<evidence type="ECO:0000313" key="2">
    <source>
        <dbReference type="Proteomes" id="UP001242045"/>
    </source>
</evidence>
<proteinExistence type="predicted"/>
<dbReference type="Pfam" id="PF11185">
    <property type="entry name" value="DUF2971"/>
    <property type="match status" value="1"/>
</dbReference>